<dbReference type="PANTHER" id="PTHR22916">
    <property type="entry name" value="GLYCOSYLTRANSFERASE"/>
    <property type="match status" value="1"/>
</dbReference>
<evidence type="ECO:0000259" key="2">
    <source>
        <dbReference type="Pfam" id="PF00535"/>
    </source>
</evidence>
<evidence type="ECO:0000313" key="4">
    <source>
        <dbReference type="Proteomes" id="UP001195937"/>
    </source>
</evidence>
<dbReference type="EMBL" id="JAHOFX010000010">
    <property type="protein sequence ID" value="MBV3438812.1"/>
    <property type="molecule type" value="Genomic_DNA"/>
</dbReference>
<protein>
    <submittedName>
        <fullName evidence="3">Glycosyltransferase</fullName>
    </submittedName>
</protein>
<comment type="caution">
    <text evidence="3">The sequence shown here is derived from an EMBL/GenBank/DDBJ whole genome shotgun (WGS) entry which is preliminary data.</text>
</comment>
<accession>A0AAW4NFY4</accession>
<name>A0AAW4NFY4_BIFLN</name>
<proteinExistence type="predicted"/>
<dbReference type="InterPro" id="IPR029044">
    <property type="entry name" value="Nucleotide-diphossugar_trans"/>
</dbReference>
<dbReference type="Pfam" id="PF00535">
    <property type="entry name" value="Glycos_transf_2"/>
    <property type="match status" value="1"/>
</dbReference>
<dbReference type="RefSeq" id="WP_029679890.1">
    <property type="nucleotide sequence ID" value="NZ_CP143939.1"/>
</dbReference>
<gene>
    <name evidence="3" type="ORF">KSW34_07355</name>
</gene>
<evidence type="ECO:0000256" key="1">
    <source>
        <dbReference type="SAM" id="Coils"/>
    </source>
</evidence>
<dbReference type="CDD" id="cd00761">
    <property type="entry name" value="Glyco_tranf_GTA_type"/>
    <property type="match status" value="1"/>
</dbReference>
<dbReference type="PANTHER" id="PTHR22916:SF3">
    <property type="entry name" value="UDP-GLCNAC:BETAGAL BETA-1,3-N-ACETYLGLUCOSAMINYLTRANSFERASE-LIKE PROTEIN 1"/>
    <property type="match status" value="1"/>
</dbReference>
<dbReference type="Proteomes" id="UP001195937">
    <property type="component" value="Unassembled WGS sequence"/>
</dbReference>
<evidence type="ECO:0000313" key="3">
    <source>
        <dbReference type="EMBL" id="MBV3438812.1"/>
    </source>
</evidence>
<feature type="domain" description="Glycosyltransferase 2-like" evidence="2">
    <location>
        <begin position="8"/>
        <end position="100"/>
    </location>
</feature>
<reference evidence="3" key="1">
    <citation type="submission" date="2021-06" db="EMBL/GenBank/DDBJ databases">
        <title>Collection of gut derived symbiotic bacterial strains cultured from healthy donors.</title>
        <authorList>
            <person name="Lin H."/>
            <person name="Littmann E."/>
            <person name="Pamer E.G."/>
        </authorList>
    </citation>
    <scope>NUCLEOTIDE SEQUENCE</scope>
    <source>
        <strain evidence="3">MSK.19.9</strain>
    </source>
</reference>
<dbReference type="SUPFAM" id="SSF53448">
    <property type="entry name" value="Nucleotide-diphospho-sugar transferases"/>
    <property type="match status" value="1"/>
</dbReference>
<dbReference type="Gene3D" id="3.90.550.10">
    <property type="entry name" value="Spore Coat Polysaccharide Biosynthesis Protein SpsA, Chain A"/>
    <property type="match status" value="1"/>
</dbReference>
<dbReference type="GO" id="GO:0016758">
    <property type="term" value="F:hexosyltransferase activity"/>
    <property type="evidence" value="ECO:0007669"/>
    <property type="project" value="UniProtKB-ARBA"/>
</dbReference>
<dbReference type="AlphaFoldDB" id="A0AAW4NFY4"/>
<dbReference type="InterPro" id="IPR001173">
    <property type="entry name" value="Glyco_trans_2-like"/>
</dbReference>
<feature type="coiled-coil region" evidence="1">
    <location>
        <begin position="366"/>
        <end position="400"/>
    </location>
</feature>
<keyword evidence="1" id="KW-0175">Coiled coil</keyword>
<organism evidence="3 4">
    <name type="scientific">Bifidobacterium longum</name>
    <dbReference type="NCBI Taxonomy" id="216816"/>
    <lineage>
        <taxon>Bacteria</taxon>
        <taxon>Bacillati</taxon>
        <taxon>Actinomycetota</taxon>
        <taxon>Actinomycetes</taxon>
        <taxon>Bifidobacteriales</taxon>
        <taxon>Bifidobacteriaceae</taxon>
        <taxon>Bifidobacterium</taxon>
    </lineage>
</organism>
<sequence>MVAVPLLSFVVIAYNVQPYIIQCLQSVKAQTLDDFEVIVVDDASTDGTLECITREVADDQRFHIIAKSQNEGAHLARRTGALATKGQYVYFVDGDDSISALLCEQVSMLTRASSPDIIRFGLDAFPEIGADDGTATAVEAVFNNAQGMRTSREIIETAFSDIISPRDVWSVTVCAYRGDSIRESFSKMTSKRLGYMEDTYEFFVIANESQTLQNYADFHALKYRIGAGRSGRRLYSAEEFSKRQREVHEMYLLLCEYCNSQRDDTDFYSRTSLWMKRQYLLMLVTDWVTRLPAADQDKGYTAIVETWGAADAAIMLFDPLIARGESLLSKNSIPPGNDEFYRWGQILAKIVPMVDDGRNLPRYDQYRQLEQALEHHVAEIQLKEQQALQAEQERIEAQARFKKGTLMRRVIDKVMPAGSLNRDLVSVIRSHAQRAKRER</sequence>